<dbReference type="AlphaFoldDB" id="A0A9P6RHM3"/>
<organism evidence="1 2">
    <name type="scientific">Dissophora globulifera</name>
    <dbReference type="NCBI Taxonomy" id="979702"/>
    <lineage>
        <taxon>Eukaryota</taxon>
        <taxon>Fungi</taxon>
        <taxon>Fungi incertae sedis</taxon>
        <taxon>Mucoromycota</taxon>
        <taxon>Mortierellomycotina</taxon>
        <taxon>Mortierellomycetes</taxon>
        <taxon>Mortierellales</taxon>
        <taxon>Mortierellaceae</taxon>
        <taxon>Dissophora</taxon>
    </lineage>
</organism>
<proteinExistence type="predicted"/>
<dbReference type="OrthoDB" id="2303713at2759"/>
<accession>A0A9P6RHM3</accession>
<dbReference type="EMBL" id="JAAAIP010000418">
    <property type="protein sequence ID" value="KAG0317543.1"/>
    <property type="molecule type" value="Genomic_DNA"/>
</dbReference>
<evidence type="ECO:0000313" key="2">
    <source>
        <dbReference type="Proteomes" id="UP000738325"/>
    </source>
</evidence>
<reference evidence="1" key="1">
    <citation type="journal article" date="2020" name="Fungal Divers.">
        <title>Resolving the Mortierellaceae phylogeny through synthesis of multi-gene phylogenetics and phylogenomics.</title>
        <authorList>
            <person name="Vandepol N."/>
            <person name="Liber J."/>
            <person name="Desiro A."/>
            <person name="Na H."/>
            <person name="Kennedy M."/>
            <person name="Barry K."/>
            <person name="Grigoriev I.V."/>
            <person name="Miller A.N."/>
            <person name="O'Donnell K."/>
            <person name="Stajich J.E."/>
            <person name="Bonito G."/>
        </authorList>
    </citation>
    <scope>NUCLEOTIDE SEQUENCE</scope>
    <source>
        <strain evidence="1">REB-010B</strain>
    </source>
</reference>
<protein>
    <submittedName>
        <fullName evidence="1">Uncharacterized protein</fullName>
    </submittedName>
</protein>
<evidence type="ECO:0000313" key="1">
    <source>
        <dbReference type="EMBL" id="KAG0317543.1"/>
    </source>
</evidence>
<comment type="caution">
    <text evidence="1">The sequence shown here is derived from an EMBL/GenBank/DDBJ whole genome shotgun (WGS) entry which is preliminary data.</text>
</comment>
<gene>
    <name evidence="1" type="ORF">BGZ99_006230</name>
</gene>
<dbReference type="Proteomes" id="UP000738325">
    <property type="component" value="Unassembled WGS sequence"/>
</dbReference>
<sequence length="126" mass="13745">MILDIIGSRARVYTSSKWDANTSLKIHKKLPRTSNWVRYDSKDGPVNLPPVLVSMLDSGKFAPAPRNKVKQQLDNMEVGQKITLPSIGQQHHSSKLLCINQGGDSGQDGGAVDFLDVQGLGDFIEG</sequence>
<keyword evidence="2" id="KW-1185">Reference proteome</keyword>
<name>A0A9P6RHM3_9FUNG</name>